<reference evidence="1 2" key="1">
    <citation type="submission" date="2023-03" db="EMBL/GenBank/DDBJ databases">
        <title>Draft assemblies of triclosan tolerant bacteria isolated from returned activated sludge.</title>
        <authorList>
            <person name="Van Hamelsveld S."/>
        </authorList>
    </citation>
    <scope>NUCLEOTIDE SEQUENCE [LARGE SCALE GENOMIC DNA]</scope>
    <source>
        <strain evidence="1 2">GW210010_S58</strain>
    </source>
</reference>
<dbReference type="Proteomes" id="UP001216674">
    <property type="component" value="Unassembled WGS sequence"/>
</dbReference>
<gene>
    <name evidence="1" type="ORF">P3W85_36040</name>
</gene>
<evidence type="ECO:0008006" key="3">
    <source>
        <dbReference type="Google" id="ProtNLM"/>
    </source>
</evidence>
<dbReference type="RefSeq" id="WP_276268290.1">
    <property type="nucleotide sequence ID" value="NZ_JARJLM010000578.1"/>
</dbReference>
<keyword evidence="2" id="KW-1185">Reference proteome</keyword>
<accession>A0ABT6B1D1</accession>
<comment type="caution">
    <text evidence="1">The sequence shown here is derived from an EMBL/GenBank/DDBJ whole genome shotgun (WGS) entry which is preliminary data.</text>
</comment>
<evidence type="ECO:0000313" key="2">
    <source>
        <dbReference type="Proteomes" id="UP001216674"/>
    </source>
</evidence>
<dbReference type="EMBL" id="JARJLM010000578">
    <property type="protein sequence ID" value="MDF3838302.1"/>
    <property type="molecule type" value="Genomic_DNA"/>
</dbReference>
<organism evidence="1 2">
    <name type="scientific">Cupriavidus basilensis</name>
    <dbReference type="NCBI Taxonomy" id="68895"/>
    <lineage>
        <taxon>Bacteria</taxon>
        <taxon>Pseudomonadati</taxon>
        <taxon>Pseudomonadota</taxon>
        <taxon>Betaproteobacteria</taxon>
        <taxon>Burkholderiales</taxon>
        <taxon>Burkholderiaceae</taxon>
        <taxon>Cupriavidus</taxon>
    </lineage>
</organism>
<protein>
    <recommendedName>
        <fullName evidence="3">DUF3077 domain-containing protein</fullName>
    </recommendedName>
</protein>
<name>A0ABT6B1D1_9BURK</name>
<sequence>MHKHTRHGITAEHTGADMFVTAHTPNESPLSLAAEKAAQLHALLCAASDYAAAGPCANPTGEIQGRLLSLAAGLAHETLVLSEMMAMGGGEEGASA</sequence>
<evidence type="ECO:0000313" key="1">
    <source>
        <dbReference type="EMBL" id="MDF3838302.1"/>
    </source>
</evidence>
<proteinExistence type="predicted"/>